<dbReference type="RefSeq" id="WP_110899645.1">
    <property type="nucleotide sequence ID" value="NZ_CP054614.1"/>
</dbReference>
<protein>
    <submittedName>
        <fullName evidence="3">PAP2 superfamily protein</fullName>
    </submittedName>
    <submittedName>
        <fullName evidence="4">Phosphatase PAP2 family protein</fullName>
    </submittedName>
</protein>
<keyword evidence="6" id="KW-1185">Reference proteome</keyword>
<dbReference type="SUPFAM" id="SSF48317">
    <property type="entry name" value="Acid phosphatase/Vanadium-dependent haloperoxidase"/>
    <property type="match status" value="1"/>
</dbReference>
<keyword evidence="1" id="KW-1133">Transmembrane helix</keyword>
<proteinExistence type="predicted"/>
<dbReference type="AlphaFoldDB" id="A0A2V4UT94"/>
<dbReference type="Proteomes" id="UP000247790">
    <property type="component" value="Unassembled WGS sequence"/>
</dbReference>
<gene>
    <name evidence="3" type="ORF">DFQ00_13711</name>
    <name evidence="4" type="ORF">HUB98_18705</name>
</gene>
<sequence length="224" mass="25457">MKAFFQRWGHLLAILCIPLQGSIYMFLGSQAGDDIFYNYAWIDTQIPFIKEFIIPYVSWMPILYLSFLYLGLTNKSLFWRTILTYNVGVMAANICFVVFPSHVPRPEVSGTDISSMLVQFIYANDAPVNCFPSVHCLTSYLLFIIINRHLDAKPAVKIIGSVWMWLIIASTVFVKQHSLLDVVGGIMFAEAAYWTVHVCAKRMGYARGKSKQPLRATQQPSRNA</sequence>
<feature type="transmembrane region" description="Helical" evidence="1">
    <location>
        <begin position="52"/>
        <end position="70"/>
    </location>
</feature>
<dbReference type="Gene3D" id="1.20.144.10">
    <property type="entry name" value="Phosphatidic acid phosphatase type 2/haloperoxidase"/>
    <property type="match status" value="1"/>
</dbReference>
<evidence type="ECO:0000313" key="5">
    <source>
        <dbReference type="Proteomes" id="UP000247790"/>
    </source>
</evidence>
<evidence type="ECO:0000259" key="2">
    <source>
        <dbReference type="Pfam" id="PF01569"/>
    </source>
</evidence>
<evidence type="ECO:0000256" key="1">
    <source>
        <dbReference type="SAM" id="Phobius"/>
    </source>
</evidence>
<dbReference type="Proteomes" id="UP000509327">
    <property type="component" value="Chromosome"/>
</dbReference>
<keyword evidence="1" id="KW-0472">Membrane</keyword>
<dbReference type="InterPro" id="IPR000326">
    <property type="entry name" value="PAP2/HPO"/>
</dbReference>
<evidence type="ECO:0000313" key="3">
    <source>
        <dbReference type="EMBL" id="PYE42379.1"/>
    </source>
</evidence>
<dbReference type="InterPro" id="IPR036938">
    <property type="entry name" value="PAP2/HPO_sf"/>
</dbReference>
<dbReference type="EMBL" id="QJSW01000037">
    <property type="protein sequence ID" value="PYE42379.1"/>
    <property type="molecule type" value="Genomic_DNA"/>
</dbReference>
<name>A0A2V4UT94_PAEBA</name>
<feature type="transmembrane region" description="Helical" evidence="1">
    <location>
        <begin position="182"/>
        <end position="200"/>
    </location>
</feature>
<evidence type="ECO:0000313" key="4">
    <source>
        <dbReference type="EMBL" id="QKS58094.1"/>
    </source>
</evidence>
<feature type="transmembrane region" description="Helical" evidence="1">
    <location>
        <begin position="12"/>
        <end position="32"/>
    </location>
</feature>
<feature type="transmembrane region" description="Helical" evidence="1">
    <location>
        <begin position="158"/>
        <end position="176"/>
    </location>
</feature>
<dbReference type="GO" id="GO:0016020">
    <property type="term" value="C:membrane"/>
    <property type="evidence" value="ECO:0007669"/>
    <property type="project" value="UniProtKB-SubCell"/>
</dbReference>
<keyword evidence="1" id="KW-0812">Transmembrane</keyword>
<reference evidence="4 6" key="2">
    <citation type="submission" date="2020-06" db="EMBL/GenBank/DDBJ databases">
        <title>Complete genome of Paenibacillus barcinonensis KACC11450.</title>
        <authorList>
            <person name="Kim M."/>
            <person name="Park Y.-J."/>
            <person name="Shin J.-H."/>
        </authorList>
    </citation>
    <scope>NUCLEOTIDE SEQUENCE [LARGE SCALE GENOMIC DNA]</scope>
    <source>
        <strain evidence="4 6">KACC11450</strain>
    </source>
</reference>
<dbReference type="Pfam" id="PF01569">
    <property type="entry name" value="PAP2"/>
    <property type="match status" value="1"/>
</dbReference>
<dbReference type="EMBL" id="CP054614">
    <property type="protein sequence ID" value="QKS58094.1"/>
    <property type="molecule type" value="Genomic_DNA"/>
</dbReference>
<feature type="domain" description="Phosphatidic acid phosphatase type 2/haloperoxidase" evidence="2">
    <location>
        <begin position="88"/>
        <end position="200"/>
    </location>
</feature>
<feature type="transmembrane region" description="Helical" evidence="1">
    <location>
        <begin position="77"/>
        <end position="99"/>
    </location>
</feature>
<feature type="transmembrane region" description="Helical" evidence="1">
    <location>
        <begin position="126"/>
        <end position="146"/>
    </location>
</feature>
<organism evidence="3 5">
    <name type="scientific">Paenibacillus barcinonensis</name>
    <dbReference type="NCBI Taxonomy" id="198119"/>
    <lineage>
        <taxon>Bacteria</taxon>
        <taxon>Bacillati</taxon>
        <taxon>Bacillota</taxon>
        <taxon>Bacilli</taxon>
        <taxon>Bacillales</taxon>
        <taxon>Paenibacillaceae</taxon>
        <taxon>Paenibacillus</taxon>
    </lineage>
</organism>
<evidence type="ECO:0000313" key="6">
    <source>
        <dbReference type="Proteomes" id="UP000509327"/>
    </source>
</evidence>
<accession>A0A2V4UT94</accession>
<dbReference type="OrthoDB" id="9790723at2"/>
<reference evidence="3 5" key="1">
    <citation type="submission" date="2018-06" db="EMBL/GenBank/DDBJ databases">
        <title>Genomic Encyclopedia of Type Strains, Phase III (KMG-III): the genomes of soil and plant-associated and newly described type strains.</title>
        <authorList>
            <person name="Whitman W."/>
        </authorList>
    </citation>
    <scope>NUCLEOTIDE SEQUENCE [LARGE SCALE GENOMIC DNA]</scope>
    <source>
        <strain evidence="3 5">CECT 7022</strain>
    </source>
</reference>